<name>A0A5A7QI72_STRAF</name>
<dbReference type="Proteomes" id="UP000325081">
    <property type="component" value="Unassembled WGS sequence"/>
</dbReference>
<evidence type="ECO:0000256" key="1">
    <source>
        <dbReference type="SAM" id="MobiDB-lite"/>
    </source>
</evidence>
<dbReference type="OrthoDB" id="10371187at2759"/>
<dbReference type="AlphaFoldDB" id="A0A5A7QI72"/>
<protein>
    <submittedName>
        <fullName evidence="2">IS605 OrfB family transposase</fullName>
    </submittedName>
</protein>
<reference evidence="3" key="1">
    <citation type="journal article" date="2019" name="Curr. Biol.">
        <title>Genome Sequence of Striga asiatica Provides Insight into the Evolution of Plant Parasitism.</title>
        <authorList>
            <person name="Yoshida S."/>
            <person name="Kim S."/>
            <person name="Wafula E.K."/>
            <person name="Tanskanen J."/>
            <person name="Kim Y.M."/>
            <person name="Honaas L."/>
            <person name="Yang Z."/>
            <person name="Spallek T."/>
            <person name="Conn C.E."/>
            <person name="Ichihashi Y."/>
            <person name="Cheong K."/>
            <person name="Cui S."/>
            <person name="Der J.P."/>
            <person name="Gundlach H."/>
            <person name="Jiao Y."/>
            <person name="Hori C."/>
            <person name="Ishida J.K."/>
            <person name="Kasahara H."/>
            <person name="Kiba T."/>
            <person name="Kim M.S."/>
            <person name="Koo N."/>
            <person name="Laohavisit A."/>
            <person name="Lee Y.H."/>
            <person name="Lumba S."/>
            <person name="McCourt P."/>
            <person name="Mortimer J.C."/>
            <person name="Mutuku J.M."/>
            <person name="Nomura T."/>
            <person name="Sasaki-Sekimoto Y."/>
            <person name="Seto Y."/>
            <person name="Wang Y."/>
            <person name="Wakatake T."/>
            <person name="Sakakibara H."/>
            <person name="Demura T."/>
            <person name="Yamaguchi S."/>
            <person name="Yoneyama K."/>
            <person name="Manabe R.I."/>
            <person name="Nelson D.C."/>
            <person name="Schulman A.H."/>
            <person name="Timko M.P."/>
            <person name="dePamphilis C.W."/>
            <person name="Choi D."/>
            <person name="Shirasu K."/>
        </authorList>
    </citation>
    <scope>NUCLEOTIDE SEQUENCE [LARGE SCALE GENOMIC DNA]</scope>
    <source>
        <strain evidence="3">cv. UVA1</strain>
    </source>
</reference>
<proteinExistence type="predicted"/>
<comment type="caution">
    <text evidence="2">The sequence shown here is derived from an EMBL/GenBank/DDBJ whole genome shotgun (WGS) entry which is preliminary data.</text>
</comment>
<gene>
    <name evidence="2" type="ORF">STAS_21719</name>
</gene>
<dbReference type="EMBL" id="BKCP01007093">
    <property type="protein sequence ID" value="GER44800.1"/>
    <property type="molecule type" value="Genomic_DNA"/>
</dbReference>
<evidence type="ECO:0000313" key="2">
    <source>
        <dbReference type="EMBL" id="GER44800.1"/>
    </source>
</evidence>
<feature type="compositionally biased region" description="Basic and acidic residues" evidence="1">
    <location>
        <begin position="1"/>
        <end position="12"/>
    </location>
</feature>
<organism evidence="2 3">
    <name type="scientific">Striga asiatica</name>
    <name type="common">Asiatic witchweed</name>
    <name type="synonym">Buchnera asiatica</name>
    <dbReference type="NCBI Taxonomy" id="4170"/>
    <lineage>
        <taxon>Eukaryota</taxon>
        <taxon>Viridiplantae</taxon>
        <taxon>Streptophyta</taxon>
        <taxon>Embryophyta</taxon>
        <taxon>Tracheophyta</taxon>
        <taxon>Spermatophyta</taxon>
        <taxon>Magnoliopsida</taxon>
        <taxon>eudicotyledons</taxon>
        <taxon>Gunneridae</taxon>
        <taxon>Pentapetalae</taxon>
        <taxon>asterids</taxon>
        <taxon>lamiids</taxon>
        <taxon>Lamiales</taxon>
        <taxon>Orobanchaceae</taxon>
        <taxon>Buchnereae</taxon>
        <taxon>Striga</taxon>
    </lineage>
</organism>
<evidence type="ECO:0000313" key="3">
    <source>
        <dbReference type="Proteomes" id="UP000325081"/>
    </source>
</evidence>
<keyword evidence="3" id="KW-1185">Reference proteome</keyword>
<feature type="region of interest" description="Disordered" evidence="1">
    <location>
        <begin position="1"/>
        <end position="57"/>
    </location>
</feature>
<sequence>MKALDQEVKSGSRFDCGSVNRKPGPDDDALAAASKKQAVSDTDMFEEEVKSGSAAKRKVEPDDASLVASVAKKPPTYVETSDADATIGHNVEDEEEVDMDIHNEPFIEFRYICTLGRKDEVMEAELAKRFVPGSKELNKALKMARERRLSSWKGGNGYSDEFNSREVCMKAAFRRCCFKLIAGTDTLK</sequence>
<accession>A0A5A7QI72</accession>